<evidence type="ECO:0000313" key="2">
    <source>
        <dbReference type="Proteomes" id="UP001237156"/>
    </source>
</evidence>
<accession>A0AAW6RJ54</accession>
<reference evidence="1 2" key="1">
    <citation type="submission" date="2023-04" db="EMBL/GenBank/DDBJ databases">
        <title>Ottowia paracancer sp. nov., isolated from human stomach.</title>
        <authorList>
            <person name="Song Y."/>
        </authorList>
    </citation>
    <scope>NUCLEOTIDE SEQUENCE [LARGE SCALE GENOMIC DNA]</scope>
    <source>
        <strain evidence="1 2">10c7w1</strain>
    </source>
</reference>
<organism evidence="1 2">
    <name type="scientific">Ottowia cancrivicina</name>
    <dbReference type="NCBI Taxonomy" id="3040346"/>
    <lineage>
        <taxon>Bacteria</taxon>
        <taxon>Pseudomonadati</taxon>
        <taxon>Pseudomonadota</taxon>
        <taxon>Betaproteobacteria</taxon>
        <taxon>Burkholderiales</taxon>
        <taxon>Comamonadaceae</taxon>
        <taxon>Ottowia</taxon>
    </lineage>
</organism>
<sequence>MYTNKITAIATLIILTFVNLNAHAFFIIDFNEKWLREDAYNRAMNQAKKNLRPLSEVETDDPPDVKTDILYTGSLVRAGEEFLVDMDGVEQLSQLFPPERRPEAKRMFVEIIDKFNASVENLYQVPKENVATGLITLLGGAYAAYYNKPLPDNVVKPAFLQVASFLRKKAELFEGKSSTEMVNSYQLSVGLGMLLMLLQAELQKNPNPAHEKELKTIGRSVFQAVLGVEPERVSFTSSGIVFR</sequence>
<protein>
    <submittedName>
        <fullName evidence="1">Uncharacterized protein</fullName>
    </submittedName>
</protein>
<proteinExistence type="predicted"/>
<dbReference type="Pfam" id="PF20388">
    <property type="entry name" value="DUF6683"/>
    <property type="match status" value="1"/>
</dbReference>
<dbReference type="EMBL" id="JARVII010000003">
    <property type="protein sequence ID" value="MDG9698641.1"/>
    <property type="molecule type" value="Genomic_DNA"/>
</dbReference>
<gene>
    <name evidence="1" type="ORF">QB898_02725</name>
</gene>
<name>A0AAW6RJ54_9BURK</name>
<dbReference type="RefSeq" id="WP_279523683.1">
    <property type="nucleotide sequence ID" value="NZ_JARVII010000003.1"/>
</dbReference>
<keyword evidence="2" id="KW-1185">Reference proteome</keyword>
<dbReference type="AlphaFoldDB" id="A0AAW6RJ54"/>
<dbReference type="InterPro" id="IPR046505">
    <property type="entry name" value="DUF6683"/>
</dbReference>
<comment type="caution">
    <text evidence="1">The sequence shown here is derived from an EMBL/GenBank/DDBJ whole genome shotgun (WGS) entry which is preliminary data.</text>
</comment>
<dbReference type="Proteomes" id="UP001237156">
    <property type="component" value="Unassembled WGS sequence"/>
</dbReference>
<evidence type="ECO:0000313" key="1">
    <source>
        <dbReference type="EMBL" id="MDG9698641.1"/>
    </source>
</evidence>